<sequence length="56" mass="6293">MKSPLEKTPKLAIPKLKDIKKHTNDKESKTTNDDDFSNNALVTTILIVKPPKSKMT</sequence>
<reference evidence="2 3" key="1">
    <citation type="submission" date="2021-06" db="EMBL/GenBank/DDBJ databases">
        <authorList>
            <person name="Kallberg Y."/>
            <person name="Tangrot J."/>
            <person name="Rosling A."/>
        </authorList>
    </citation>
    <scope>NUCLEOTIDE SEQUENCE [LARGE SCALE GENOMIC DNA]</scope>
    <source>
        <strain evidence="2 3">120-4 pot B 10/14</strain>
    </source>
</reference>
<feature type="compositionally biased region" description="Basic and acidic residues" evidence="1">
    <location>
        <begin position="1"/>
        <end position="32"/>
    </location>
</feature>
<comment type="caution">
    <text evidence="2">The sequence shown here is derived from an EMBL/GenBank/DDBJ whole genome shotgun (WGS) entry which is preliminary data.</text>
</comment>
<name>A0ABN7VUP4_GIGMA</name>
<dbReference type="Proteomes" id="UP000789901">
    <property type="component" value="Unassembled WGS sequence"/>
</dbReference>
<keyword evidence="3" id="KW-1185">Reference proteome</keyword>
<evidence type="ECO:0000313" key="3">
    <source>
        <dbReference type="Proteomes" id="UP000789901"/>
    </source>
</evidence>
<evidence type="ECO:0000256" key="1">
    <source>
        <dbReference type="SAM" id="MobiDB-lite"/>
    </source>
</evidence>
<organism evidence="2 3">
    <name type="scientific">Gigaspora margarita</name>
    <dbReference type="NCBI Taxonomy" id="4874"/>
    <lineage>
        <taxon>Eukaryota</taxon>
        <taxon>Fungi</taxon>
        <taxon>Fungi incertae sedis</taxon>
        <taxon>Mucoromycota</taxon>
        <taxon>Glomeromycotina</taxon>
        <taxon>Glomeromycetes</taxon>
        <taxon>Diversisporales</taxon>
        <taxon>Gigasporaceae</taxon>
        <taxon>Gigaspora</taxon>
    </lineage>
</organism>
<proteinExistence type="predicted"/>
<dbReference type="EMBL" id="CAJVQB010022380">
    <property type="protein sequence ID" value="CAG8799431.1"/>
    <property type="molecule type" value="Genomic_DNA"/>
</dbReference>
<gene>
    <name evidence="2" type="ORF">GMARGA_LOCUS22787</name>
</gene>
<protein>
    <submittedName>
        <fullName evidence="2">23534_t:CDS:1</fullName>
    </submittedName>
</protein>
<accession>A0ABN7VUP4</accession>
<evidence type="ECO:0000313" key="2">
    <source>
        <dbReference type="EMBL" id="CAG8799431.1"/>
    </source>
</evidence>
<feature type="non-terminal residue" evidence="2">
    <location>
        <position position="56"/>
    </location>
</feature>
<feature type="region of interest" description="Disordered" evidence="1">
    <location>
        <begin position="1"/>
        <end position="36"/>
    </location>
</feature>